<evidence type="ECO:0000313" key="1">
    <source>
        <dbReference type="EMBL" id="PJZ59685.1"/>
    </source>
</evidence>
<dbReference type="EMBL" id="NPDU01000105">
    <property type="protein sequence ID" value="PJZ59685.1"/>
    <property type="molecule type" value="Genomic_DNA"/>
</dbReference>
<accession>A0ABX4NSN3</accession>
<protein>
    <recommendedName>
        <fullName evidence="3">HEPN domain-containing protein</fullName>
    </recommendedName>
</protein>
<comment type="caution">
    <text evidence="1">The sequence shown here is derived from an EMBL/GenBank/DDBJ whole genome shotgun (WGS) entry which is preliminary data.</text>
</comment>
<dbReference type="RefSeq" id="WP_100788455.1">
    <property type="nucleotide sequence ID" value="NZ_NPDU01000105.1"/>
</dbReference>
<evidence type="ECO:0008006" key="3">
    <source>
        <dbReference type="Google" id="ProtNLM"/>
    </source>
</evidence>
<proteinExistence type="predicted"/>
<sequence>MASELDILSRNPNKLANLLSLVLDNTEQKKILAVSEKHTKLLMKLSKHHLQFAKKISKPMDWRQKISRSYYSCYNASKAIRLITKGEYSQEASDHKKIGELPNDFPQESVWSNFLNQMRADRNLSDYDHEKICSDLTHTPREYITQTESFYKEVKKYLASRGIVCS</sequence>
<dbReference type="Gene3D" id="1.20.120.330">
    <property type="entry name" value="Nucleotidyltransferases domain 2"/>
    <property type="match status" value="1"/>
</dbReference>
<gene>
    <name evidence="1" type="ORF">CH376_22455</name>
</gene>
<name>A0ABX4NSN3_9LEPT</name>
<dbReference type="Proteomes" id="UP000232149">
    <property type="component" value="Unassembled WGS sequence"/>
</dbReference>
<keyword evidence="2" id="KW-1185">Reference proteome</keyword>
<organism evidence="1 2">
    <name type="scientific">Leptospira adleri</name>
    <dbReference type="NCBI Taxonomy" id="2023186"/>
    <lineage>
        <taxon>Bacteria</taxon>
        <taxon>Pseudomonadati</taxon>
        <taxon>Spirochaetota</taxon>
        <taxon>Spirochaetia</taxon>
        <taxon>Leptospirales</taxon>
        <taxon>Leptospiraceae</taxon>
        <taxon>Leptospira</taxon>
    </lineage>
</organism>
<evidence type="ECO:0000313" key="2">
    <source>
        <dbReference type="Proteomes" id="UP000232149"/>
    </source>
</evidence>
<reference evidence="1 2" key="1">
    <citation type="submission" date="2017-07" db="EMBL/GenBank/DDBJ databases">
        <title>Leptospira spp. isolated from tropical soils.</title>
        <authorList>
            <person name="Thibeaux R."/>
            <person name="Iraola G."/>
            <person name="Ferres I."/>
            <person name="Bierque E."/>
            <person name="Girault D."/>
            <person name="Soupe-Gilbert M.-E."/>
            <person name="Picardeau M."/>
            <person name="Goarant C."/>
        </authorList>
    </citation>
    <scope>NUCLEOTIDE SEQUENCE [LARGE SCALE GENOMIC DNA]</scope>
    <source>
        <strain evidence="1 2">FH2-B-D1</strain>
    </source>
</reference>